<evidence type="ECO:0000313" key="2">
    <source>
        <dbReference type="EMBL" id="KKM95140.1"/>
    </source>
</evidence>
<keyword evidence="1" id="KW-0175">Coiled coil</keyword>
<comment type="caution">
    <text evidence="2">The sequence shown here is derived from an EMBL/GenBank/DDBJ whole genome shotgun (WGS) entry which is preliminary data.</text>
</comment>
<dbReference type="Gene3D" id="3.30.460.10">
    <property type="entry name" value="Beta Polymerase, domain 2"/>
    <property type="match status" value="1"/>
</dbReference>
<sequence>MTNESYLRGILDRQDLNENQKRNLRKLRDKIEGQLRNGIKGTPKAYYGGSYAKNTMIKASYDLDIVLYWPSDSPYSLESLYRAAEGVLDKNWRTVRTKKVGLELPSEGDFHIDVIPGKFSSKDENYAYLYNSRTGGRLQTSIYVQVDYVKKSGRQDVIRLIKLWKKRKNVPIKTFILESCIIEGCKGFDRSKLESQLLAAYYFLLNKIQNVKIEDPSNSNNIISDDLSKEQKNRVRNLASQAIEAPNWEQVFF</sequence>
<dbReference type="EMBL" id="LAZR01006048">
    <property type="protein sequence ID" value="KKM95140.1"/>
    <property type="molecule type" value="Genomic_DNA"/>
</dbReference>
<reference evidence="2" key="1">
    <citation type="journal article" date="2015" name="Nature">
        <title>Complex archaea that bridge the gap between prokaryotes and eukaryotes.</title>
        <authorList>
            <person name="Spang A."/>
            <person name="Saw J.H."/>
            <person name="Jorgensen S.L."/>
            <person name="Zaremba-Niedzwiedzka K."/>
            <person name="Martijn J."/>
            <person name="Lind A.E."/>
            <person name="van Eijk R."/>
            <person name="Schleper C."/>
            <person name="Guy L."/>
            <person name="Ettema T.J."/>
        </authorList>
    </citation>
    <scope>NUCLEOTIDE SEQUENCE</scope>
</reference>
<gene>
    <name evidence="2" type="ORF">LCGC14_1191220</name>
</gene>
<protein>
    <recommendedName>
        <fullName evidence="3">Polymerase nucleotidyl transferase domain-containing protein</fullName>
    </recommendedName>
</protein>
<accession>A0A0F9P1Z9</accession>
<dbReference type="AlphaFoldDB" id="A0A0F9P1Z9"/>
<organism evidence="2">
    <name type="scientific">marine sediment metagenome</name>
    <dbReference type="NCBI Taxonomy" id="412755"/>
    <lineage>
        <taxon>unclassified sequences</taxon>
        <taxon>metagenomes</taxon>
        <taxon>ecological metagenomes</taxon>
    </lineage>
</organism>
<evidence type="ECO:0000256" key="1">
    <source>
        <dbReference type="SAM" id="Coils"/>
    </source>
</evidence>
<proteinExistence type="predicted"/>
<dbReference type="InterPro" id="IPR043519">
    <property type="entry name" value="NT_sf"/>
</dbReference>
<feature type="coiled-coil region" evidence="1">
    <location>
        <begin position="10"/>
        <end position="37"/>
    </location>
</feature>
<name>A0A0F9P1Z9_9ZZZZ</name>
<dbReference type="SUPFAM" id="SSF81301">
    <property type="entry name" value="Nucleotidyltransferase"/>
    <property type="match status" value="1"/>
</dbReference>
<evidence type="ECO:0008006" key="3">
    <source>
        <dbReference type="Google" id="ProtNLM"/>
    </source>
</evidence>